<comment type="catalytic activity">
    <reaction evidence="7">
        <text>D-glucose 6-phosphate + NADP(+) = 6-phospho-D-glucono-1,5-lactone + NADPH + H(+)</text>
        <dbReference type="Rhea" id="RHEA:15841"/>
        <dbReference type="ChEBI" id="CHEBI:15378"/>
        <dbReference type="ChEBI" id="CHEBI:57783"/>
        <dbReference type="ChEBI" id="CHEBI:57955"/>
        <dbReference type="ChEBI" id="CHEBI:58349"/>
        <dbReference type="ChEBI" id="CHEBI:61548"/>
        <dbReference type="EC" id="1.1.1.49"/>
    </reaction>
</comment>
<feature type="binding site" evidence="7">
    <location>
        <position position="189"/>
    </location>
    <ligand>
        <name>substrate</name>
    </ligand>
</feature>
<dbReference type="InterPro" id="IPR022674">
    <property type="entry name" value="G6P_DH_NAD-bd"/>
</dbReference>
<dbReference type="HAMAP" id="MF_00966">
    <property type="entry name" value="G6PD"/>
    <property type="match status" value="1"/>
</dbReference>
<feature type="domain" description="Glucose-6-phosphate dehydrogenase C-terminal" evidence="9">
    <location>
        <begin position="200"/>
        <end position="498"/>
    </location>
</feature>
<evidence type="ECO:0000259" key="9">
    <source>
        <dbReference type="Pfam" id="PF02781"/>
    </source>
</evidence>
<dbReference type="SUPFAM" id="SSF51735">
    <property type="entry name" value="NAD(P)-binding Rossmann-fold domains"/>
    <property type="match status" value="1"/>
</dbReference>
<evidence type="ECO:0000313" key="11">
    <source>
        <dbReference type="Proteomes" id="UP001162891"/>
    </source>
</evidence>
<dbReference type="Pfam" id="PF02781">
    <property type="entry name" value="G6PD_C"/>
    <property type="match status" value="1"/>
</dbReference>
<dbReference type="InterPro" id="IPR036291">
    <property type="entry name" value="NAD(P)-bd_dom_sf"/>
</dbReference>
<dbReference type="PIRSF" id="PIRSF000110">
    <property type="entry name" value="G6PD"/>
    <property type="match status" value="1"/>
</dbReference>
<feature type="active site" description="Proton acceptor" evidence="7">
    <location>
        <position position="251"/>
    </location>
</feature>
<name>A0ABM7X3B7_9BACT</name>
<evidence type="ECO:0000256" key="4">
    <source>
        <dbReference type="ARBA" id="ARBA00022857"/>
    </source>
</evidence>
<dbReference type="PROSITE" id="PS00069">
    <property type="entry name" value="G6P_DEHYDROGENASE"/>
    <property type="match status" value="1"/>
</dbReference>
<evidence type="ECO:0000256" key="6">
    <source>
        <dbReference type="ARBA" id="ARBA00023277"/>
    </source>
</evidence>
<feature type="binding site" evidence="7">
    <location>
        <begin position="95"/>
        <end position="96"/>
    </location>
    <ligand>
        <name>NADP(+)</name>
        <dbReference type="ChEBI" id="CHEBI:58349"/>
    </ligand>
</feature>
<feature type="binding site" evidence="7">
    <location>
        <position position="193"/>
    </location>
    <ligand>
        <name>substrate</name>
    </ligand>
</feature>
<keyword evidence="4 7" id="KW-0521">NADP</keyword>
<evidence type="ECO:0000259" key="8">
    <source>
        <dbReference type="Pfam" id="PF00479"/>
    </source>
</evidence>
<feature type="binding site" evidence="7">
    <location>
        <position position="351"/>
    </location>
    <ligand>
        <name>substrate</name>
    </ligand>
</feature>
<dbReference type="InterPro" id="IPR019796">
    <property type="entry name" value="G6P_DH_AS"/>
</dbReference>
<reference evidence="11" key="1">
    <citation type="journal article" date="2022" name="Int. J. Syst. Evol. Microbiol.">
        <title>Anaeromyxobacter oryzae sp. nov., Anaeromyxobacter diazotrophicus sp. nov. and Anaeromyxobacter paludicola sp. nov., isolated from paddy soils.</title>
        <authorList>
            <person name="Itoh H."/>
            <person name="Xu Z."/>
            <person name="Mise K."/>
            <person name="Masuda Y."/>
            <person name="Ushijima N."/>
            <person name="Hayakawa C."/>
            <person name="Shiratori Y."/>
            <person name="Senoo K."/>
        </authorList>
    </citation>
    <scope>NUCLEOTIDE SEQUENCE [LARGE SCALE GENOMIC DNA]</scope>
    <source>
        <strain evidence="11">Red232</strain>
    </source>
</reference>
<dbReference type="Gene3D" id="3.40.50.720">
    <property type="entry name" value="NAD(P)-binding Rossmann-like Domain"/>
    <property type="match status" value="1"/>
</dbReference>
<sequence length="504" mass="56522">MSPTFRERPGDPCAFVVFGGMGDLTKRKLLPSLYNLRANGLLPRDFAIICVARRDLDDAAYREWATRSLREFATRPVEDALWAEYVERIHYVKGDLEDPGTFERLGAALAHAREKHGTAGNAIFYLAVPPDEFGSTVRGLGASGLAREDGGWRRVVIEKPFGRDLESAQALNRELVSILREEQVYRIDHYLGKETVQNILVFRFANGVFEPIWNRRYVDHVQITVAEDIGVEGRGDYYESAGALRDIVQNHIFQLLTLVAMEPPSTLAAEAVRNEKVKVLDAIRTMSPEDVLRDAVRGQYGEGYIGGKKVPGYRQEPKVSPTSQTETFAAGKLLVENWRWAGVPFYVRAGKRLARRDTQITIQFRRPPLLLFQDAGLESIDPNRLDILIQPEEAICLSIKAKRPGAAIQLVPVKLDFSYKDFGSVPPATGYERLLHDVMIGDSTLFHRADMVESSWRIVTPVLDVWATLPARDFPNYAAGTWGPSGAQELLARDGRRWADPESS</sequence>
<comment type="function">
    <text evidence="7">Catalyzes the oxidation of glucose 6-phosphate to 6-phosphogluconolactone.</text>
</comment>
<evidence type="ECO:0000256" key="1">
    <source>
        <dbReference type="ARBA" id="ARBA00004937"/>
    </source>
</evidence>
<feature type="domain" description="Glucose-6-phosphate dehydrogenase NAD-binding" evidence="8">
    <location>
        <begin position="16"/>
        <end position="198"/>
    </location>
</feature>
<accession>A0ABM7X3B7</accession>
<dbReference type="EMBL" id="AP025591">
    <property type="protein sequence ID" value="BDG06295.1"/>
    <property type="molecule type" value="Genomic_DNA"/>
</dbReference>
<dbReference type="EC" id="1.1.1.49" evidence="7"/>
<feature type="binding site" evidence="7">
    <location>
        <position position="227"/>
    </location>
    <ligand>
        <name>substrate</name>
    </ligand>
</feature>
<dbReference type="PANTHER" id="PTHR23429:SF0">
    <property type="entry name" value="GLUCOSE-6-PHOSPHATE 1-DEHYDROGENASE"/>
    <property type="match status" value="1"/>
</dbReference>
<protein>
    <recommendedName>
        <fullName evidence="7">Glucose-6-phosphate 1-dehydrogenase</fullName>
        <shortName evidence="7">G6PD</shortName>
        <ecNumber evidence="7">1.1.1.49</ecNumber>
    </recommendedName>
</protein>
<dbReference type="Gene3D" id="3.30.360.10">
    <property type="entry name" value="Dihydrodipicolinate Reductase, domain 2"/>
    <property type="match status" value="1"/>
</dbReference>
<dbReference type="Proteomes" id="UP001162891">
    <property type="component" value="Chromosome"/>
</dbReference>
<dbReference type="RefSeq" id="WP_248355742.1">
    <property type="nucleotide sequence ID" value="NZ_AP025591.1"/>
</dbReference>
<evidence type="ECO:0000256" key="2">
    <source>
        <dbReference type="ARBA" id="ARBA00009975"/>
    </source>
</evidence>
<dbReference type="NCBIfam" id="TIGR00871">
    <property type="entry name" value="zwf"/>
    <property type="match status" value="1"/>
</dbReference>
<feature type="binding site" evidence="7">
    <location>
        <position position="159"/>
    </location>
    <ligand>
        <name>NADP(+)</name>
        <dbReference type="ChEBI" id="CHEBI:58349"/>
    </ligand>
</feature>
<comment type="similarity">
    <text evidence="2 7">Belongs to the glucose-6-phosphate dehydrogenase family.</text>
</comment>
<gene>
    <name evidence="10" type="primary">zwf_2</name>
    <name evidence="7" type="synonym">zwf</name>
    <name evidence="10" type="ORF">AMOR_52910</name>
</gene>
<keyword evidence="6 7" id="KW-0119">Carbohydrate metabolism</keyword>
<proteinExistence type="inferred from homology"/>
<feature type="binding site" evidence="7">
    <location>
        <position position="246"/>
    </location>
    <ligand>
        <name>substrate</name>
    </ligand>
</feature>
<evidence type="ECO:0000256" key="5">
    <source>
        <dbReference type="ARBA" id="ARBA00023002"/>
    </source>
</evidence>
<dbReference type="PANTHER" id="PTHR23429">
    <property type="entry name" value="GLUCOSE-6-PHOSPHATE 1-DEHYDROGENASE G6PD"/>
    <property type="match status" value="1"/>
</dbReference>
<evidence type="ECO:0000256" key="7">
    <source>
        <dbReference type="HAMAP-Rule" id="MF_00966"/>
    </source>
</evidence>
<dbReference type="Pfam" id="PF00479">
    <property type="entry name" value="G6PD_N"/>
    <property type="match status" value="1"/>
</dbReference>
<comment type="caution">
    <text evidence="7">Lacks conserved residue(s) required for the propagation of feature annotation.</text>
</comment>
<evidence type="ECO:0000256" key="3">
    <source>
        <dbReference type="ARBA" id="ARBA00022526"/>
    </source>
</evidence>
<organism evidence="10 11">
    <name type="scientific">Anaeromyxobacter oryzae</name>
    <dbReference type="NCBI Taxonomy" id="2918170"/>
    <lineage>
        <taxon>Bacteria</taxon>
        <taxon>Pseudomonadati</taxon>
        <taxon>Myxococcota</taxon>
        <taxon>Myxococcia</taxon>
        <taxon>Myxococcales</taxon>
        <taxon>Cystobacterineae</taxon>
        <taxon>Anaeromyxobacteraceae</taxon>
        <taxon>Anaeromyxobacter</taxon>
    </lineage>
</organism>
<keyword evidence="11" id="KW-1185">Reference proteome</keyword>
<feature type="binding site" evidence="7">
    <location>
        <position position="53"/>
    </location>
    <ligand>
        <name>NADP(+)</name>
        <dbReference type="ChEBI" id="CHEBI:58349"/>
    </ligand>
</feature>
<keyword evidence="3 7" id="KW-0313">Glucose metabolism</keyword>
<dbReference type="InterPro" id="IPR001282">
    <property type="entry name" value="G6P_DH"/>
</dbReference>
<keyword evidence="5 7" id="KW-0560">Oxidoreductase</keyword>
<dbReference type="SUPFAM" id="SSF55347">
    <property type="entry name" value="Glyceraldehyde-3-phosphate dehydrogenase-like, C-terminal domain"/>
    <property type="match status" value="1"/>
</dbReference>
<comment type="pathway">
    <text evidence="1 7">Carbohydrate degradation; pentose phosphate pathway; D-ribulose 5-phosphate from D-glucose 6-phosphate (oxidative stage): step 1/3.</text>
</comment>
<dbReference type="InterPro" id="IPR022675">
    <property type="entry name" value="G6P_DH_C"/>
</dbReference>
<evidence type="ECO:0000313" key="10">
    <source>
        <dbReference type="EMBL" id="BDG06295.1"/>
    </source>
</evidence>
<dbReference type="PRINTS" id="PR00079">
    <property type="entry name" value="G6PDHDRGNASE"/>
</dbReference>